<name>A0ABS1DDE3_9PROT</name>
<dbReference type="HAMAP" id="MF_00090">
    <property type="entry name" value="PIMT"/>
    <property type="match status" value="1"/>
</dbReference>
<evidence type="ECO:0000256" key="1">
    <source>
        <dbReference type="ARBA" id="ARBA00004496"/>
    </source>
</evidence>
<dbReference type="InterPro" id="IPR029063">
    <property type="entry name" value="SAM-dependent_MTases_sf"/>
</dbReference>
<dbReference type="NCBIfam" id="NF001453">
    <property type="entry name" value="PRK00312.1"/>
    <property type="match status" value="1"/>
</dbReference>
<organism evidence="9 10">
    <name type="scientific">Rhodovibrio sodomensis</name>
    <dbReference type="NCBI Taxonomy" id="1088"/>
    <lineage>
        <taxon>Bacteria</taxon>
        <taxon>Pseudomonadati</taxon>
        <taxon>Pseudomonadota</taxon>
        <taxon>Alphaproteobacteria</taxon>
        <taxon>Rhodospirillales</taxon>
        <taxon>Rhodovibrionaceae</taxon>
        <taxon>Rhodovibrio</taxon>
    </lineage>
</organism>
<dbReference type="PANTHER" id="PTHR11579">
    <property type="entry name" value="PROTEIN-L-ISOASPARTATE O-METHYLTRANSFERASE"/>
    <property type="match status" value="1"/>
</dbReference>
<dbReference type="Pfam" id="PF01135">
    <property type="entry name" value="PCMT"/>
    <property type="match status" value="1"/>
</dbReference>
<dbReference type="RefSeq" id="WP_200339532.1">
    <property type="nucleotide sequence ID" value="NZ_NRRL01000007.1"/>
</dbReference>
<comment type="subcellular location">
    <subcellularLocation>
        <location evidence="1 7">Cytoplasm</location>
    </subcellularLocation>
</comment>
<keyword evidence="6 7" id="KW-0949">S-adenosyl-L-methionine</keyword>
<comment type="function">
    <text evidence="7">Catalyzes the methyl esterification of L-isoaspartyl residues in peptides and proteins that result from spontaneous decomposition of normal L-aspartyl and L-asparaginyl residues. It plays a role in the repair and/or degradation of damaged proteins.</text>
</comment>
<keyword evidence="3 7" id="KW-0963">Cytoplasm</keyword>
<dbReference type="EC" id="2.1.1.77" evidence="7"/>
<dbReference type="Gene3D" id="3.40.50.150">
    <property type="entry name" value="Vaccinia Virus protein VP39"/>
    <property type="match status" value="1"/>
</dbReference>
<evidence type="ECO:0000313" key="9">
    <source>
        <dbReference type="EMBL" id="MBK1667430.1"/>
    </source>
</evidence>
<evidence type="ECO:0000256" key="7">
    <source>
        <dbReference type="HAMAP-Rule" id="MF_00090"/>
    </source>
</evidence>
<evidence type="ECO:0000256" key="4">
    <source>
        <dbReference type="ARBA" id="ARBA00022603"/>
    </source>
</evidence>
<reference evidence="9 10" key="1">
    <citation type="journal article" date="2020" name="Microorganisms">
        <title>Osmotic Adaptation and Compatible Solute Biosynthesis of Phototrophic Bacteria as Revealed from Genome Analyses.</title>
        <authorList>
            <person name="Imhoff J.F."/>
            <person name="Rahn T."/>
            <person name="Kunzel S."/>
            <person name="Keller A."/>
            <person name="Neulinger S.C."/>
        </authorList>
    </citation>
    <scope>NUCLEOTIDE SEQUENCE [LARGE SCALE GENOMIC DNA]</scope>
    <source>
        <strain evidence="9 10">DSM 9895</strain>
    </source>
</reference>
<keyword evidence="10" id="KW-1185">Reference proteome</keyword>
<sequence>MARPTGDGAPGRHQTGRHQTGRPQDGAAWPRAGERRQLADAVAREVRATARELGFDRLDDDVRAALERVPRHLFVPERDRADAYANRPLPIGHGQTISQPYIVAITTQLCRPGPDSRVLEIGTGCGYQAAMLAELAREVISLEAVPELAESARSRLTELGYANVRVIAGDGSHGRPDAAPFDAIAVTAAAPASVRAALAEQLAPGGRLVVPVEPDGGRALMGAQDLCLVTKDADGRTHSRSVLPVAFVPLIAGDRRA</sequence>
<proteinExistence type="inferred from homology"/>
<evidence type="ECO:0000256" key="3">
    <source>
        <dbReference type="ARBA" id="ARBA00022490"/>
    </source>
</evidence>
<dbReference type="SUPFAM" id="SSF53335">
    <property type="entry name" value="S-adenosyl-L-methionine-dependent methyltransferases"/>
    <property type="match status" value="1"/>
</dbReference>
<keyword evidence="4 7" id="KW-0489">Methyltransferase</keyword>
<comment type="similarity">
    <text evidence="2 7">Belongs to the methyltransferase superfamily. L-isoaspartyl/D-aspartyl protein methyltransferase family.</text>
</comment>
<feature type="region of interest" description="Disordered" evidence="8">
    <location>
        <begin position="1"/>
        <end position="35"/>
    </location>
</feature>
<evidence type="ECO:0000256" key="8">
    <source>
        <dbReference type="SAM" id="MobiDB-lite"/>
    </source>
</evidence>
<dbReference type="InterPro" id="IPR000682">
    <property type="entry name" value="PCMT"/>
</dbReference>
<evidence type="ECO:0000256" key="6">
    <source>
        <dbReference type="ARBA" id="ARBA00022691"/>
    </source>
</evidence>
<comment type="caution">
    <text evidence="9">The sequence shown here is derived from an EMBL/GenBank/DDBJ whole genome shotgun (WGS) entry which is preliminary data.</text>
</comment>
<dbReference type="Proteomes" id="UP001296873">
    <property type="component" value="Unassembled WGS sequence"/>
</dbReference>
<accession>A0ABS1DDE3</accession>
<keyword evidence="5 7" id="KW-0808">Transferase</keyword>
<feature type="active site" evidence="7">
    <location>
        <position position="98"/>
    </location>
</feature>
<dbReference type="CDD" id="cd02440">
    <property type="entry name" value="AdoMet_MTases"/>
    <property type="match status" value="1"/>
</dbReference>
<evidence type="ECO:0000256" key="2">
    <source>
        <dbReference type="ARBA" id="ARBA00005369"/>
    </source>
</evidence>
<gene>
    <name evidence="7" type="primary">pcm</name>
    <name evidence="9" type="ORF">CKO28_05220</name>
</gene>
<evidence type="ECO:0000256" key="5">
    <source>
        <dbReference type="ARBA" id="ARBA00022679"/>
    </source>
</evidence>
<evidence type="ECO:0000313" key="10">
    <source>
        <dbReference type="Proteomes" id="UP001296873"/>
    </source>
</evidence>
<protein>
    <recommendedName>
        <fullName evidence="7">Protein-L-isoaspartate O-methyltransferase</fullName>
        <ecNumber evidence="7">2.1.1.77</ecNumber>
    </recommendedName>
    <alternativeName>
        <fullName evidence="7">L-isoaspartyl protein carboxyl methyltransferase</fullName>
    </alternativeName>
    <alternativeName>
        <fullName evidence="7">Protein L-isoaspartyl methyltransferase</fullName>
    </alternativeName>
    <alternativeName>
        <fullName evidence="7">Protein-beta-aspartate methyltransferase</fullName>
        <shortName evidence="7">PIMT</shortName>
    </alternativeName>
</protein>
<dbReference type="NCBIfam" id="TIGR00080">
    <property type="entry name" value="pimt"/>
    <property type="match status" value="1"/>
</dbReference>
<comment type="catalytic activity">
    <reaction evidence="7">
        <text>[protein]-L-isoaspartate + S-adenosyl-L-methionine = [protein]-L-isoaspartate alpha-methyl ester + S-adenosyl-L-homocysteine</text>
        <dbReference type="Rhea" id="RHEA:12705"/>
        <dbReference type="Rhea" id="RHEA-COMP:12143"/>
        <dbReference type="Rhea" id="RHEA-COMP:12144"/>
        <dbReference type="ChEBI" id="CHEBI:57856"/>
        <dbReference type="ChEBI" id="CHEBI:59789"/>
        <dbReference type="ChEBI" id="CHEBI:90596"/>
        <dbReference type="ChEBI" id="CHEBI:90598"/>
        <dbReference type="EC" id="2.1.1.77"/>
    </reaction>
</comment>
<dbReference type="PANTHER" id="PTHR11579:SF0">
    <property type="entry name" value="PROTEIN-L-ISOASPARTATE(D-ASPARTATE) O-METHYLTRANSFERASE"/>
    <property type="match status" value="1"/>
</dbReference>
<dbReference type="EMBL" id="NRRL01000007">
    <property type="protein sequence ID" value="MBK1667430.1"/>
    <property type="molecule type" value="Genomic_DNA"/>
</dbReference>